<reference evidence="3" key="1">
    <citation type="submission" date="2020-05" db="EMBL/GenBank/DDBJ databases">
        <title>WGS assembly of Panicum virgatum.</title>
        <authorList>
            <person name="Lovell J.T."/>
            <person name="Jenkins J."/>
            <person name="Shu S."/>
            <person name="Juenger T.E."/>
            <person name="Schmutz J."/>
        </authorList>
    </citation>
    <scope>NUCLEOTIDE SEQUENCE</scope>
    <source>
        <strain evidence="3">AP13</strain>
    </source>
</reference>
<accession>A0A8T0WMZ4</accession>
<keyword evidence="2" id="KW-0732">Signal</keyword>
<feature type="region of interest" description="Disordered" evidence="1">
    <location>
        <begin position="106"/>
        <end position="247"/>
    </location>
</feature>
<dbReference type="EMBL" id="CM029038">
    <property type="protein sequence ID" value="KAG2650442.1"/>
    <property type="molecule type" value="Genomic_DNA"/>
</dbReference>
<keyword evidence="4" id="KW-1185">Reference proteome</keyword>
<protein>
    <submittedName>
        <fullName evidence="3">Uncharacterized protein</fullName>
    </submittedName>
</protein>
<evidence type="ECO:0000256" key="1">
    <source>
        <dbReference type="SAM" id="MobiDB-lite"/>
    </source>
</evidence>
<evidence type="ECO:0000256" key="2">
    <source>
        <dbReference type="SAM" id="SignalP"/>
    </source>
</evidence>
<feature type="chain" id="PRO_5035729713" evidence="2">
    <location>
        <begin position="25"/>
        <end position="247"/>
    </location>
</feature>
<dbReference type="Proteomes" id="UP000823388">
    <property type="component" value="Chromosome 1N"/>
</dbReference>
<feature type="signal peptide" evidence="2">
    <location>
        <begin position="1"/>
        <end position="24"/>
    </location>
</feature>
<proteinExistence type="predicted"/>
<organism evidence="3 4">
    <name type="scientific">Panicum virgatum</name>
    <name type="common">Blackwell switchgrass</name>
    <dbReference type="NCBI Taxonomy" id="38727"/>
    <lineage>
        <taxon>Eukaryota</taxon>
        <taxon>Viridiplantae</taxon>
        <taxon>Streptophyta</taxon>
        <taxon>Embryophyta</taxon>
        <taxon>Tracheophyta</taxon>
        <taxon>Spermatophyta</taxon>
        <taxon>Magnoliopsida</taxon>
        <taxon>Liliopsida</taxon>
        <taxon>Poales</taxon>
        <taxon>Poaceae</taxon>
        <taxon>PACMAD clade</taxon>
        <taxon>Panicoideae</taxon>
        <taxon>Panicodae</taxon>
        <taxon>Paniceae</taxon>
        <taxon>Panicinae</taxon>
        <taxon>Panicum</taxon>
        <taxon>Panicum sect. Hiantes</taxon>
    </lineage>
</organism>
<evidence type="ECO:0000313" key="4">
    <source>
        <dbReference type="Proteomes" id="UP000823388"/>
    </source>
</evidence>
<dbReference type="AlphaFoldDB" id="A0A8T0WMZ4"/>
<gene>
    <name evidence="3" type="ORF">PVAP13_1NG172076</name>
</gene>
<sequence length="247" mass="25547">MWPQVATRCLAALLSCSLLRRCPAQLAPSSPLSPRDVRARAGPLPPHAALAPPCRTSGHRSSSYFEPITRVPWPRRVELPALEAPPAATVLRRATSSTPLLVLRPGQGGSPHPHTGHACGHPCHRSPLLPPRRSLAVGQGASSGATAPQAAWVRAASTSRRGADKAPPRDDDGRTACRLDGGRAQASRGWQHGRARGRAAGDCAGGHEARTGAPGAAAKRLRGGGGPVPCAQGPHSKAGATRARPGW</sequence>
<feature type="compositionally biased region" description="Basic and acidic residues" evidence="1">
    <location>
        <begin position="161"/>
        <end position="181"/>
    </location>
</feature>
<evidence type="ECO:0000313" key="3">
    <source>
        <dbReference type="EMBL" id="KAG2650442.1"/>
    </source>
</evidence>
<name>A0A8T0WMZ4_PANVG</name>
<comment type="caution">
    <text evidence="3">The sequence shown here is derived from an EMBL/GenBank/DDBJ whole genome shotgun (WGS) entry which is preliminary data.</text>
</comment>